<dbReference type="AlphaFoldDB" id="A0ABD1CTU3"/>
<dbReference type="Proteomes" id="UP001562425">
    <property type="component" value="Unassembled WGS sequence"/>
</dbReference>
<evidence type="ECO:0000313" key="3">
    <source>
        <dbReference type="Proteomes" id="UP001562425"/>
    </source>
</evidence>
<comment type="caution">
    <text evidence="2">The sequence shown here is derived from an EMBL/GenBank/DDBJ whole genome shotgun (WGS) entry which is preliminary data.</text>
</comment>
<name>A0ABD1CTU3_CULPP</name>
<feature type="region of interest" description="Disordered" evidence="1">
    <location>
        <begin position="91"/>
        <end position="115"/>
    </location>
</feature>
<keyword evidence="3" id="KW-1185">Reference proteome</keyword>
<sequence length="115" mass="12816">MILLRNATSLNSVECGRDSFELNSRGEASTTNRGKSSVRCTHVNELASLAKTRRKLPRQQSTLTPECVKEYTHKRRLSLDPAVTKVELDKVLHPSHQKKAKSSKAAKSCKNQGLK</sequence>
<gene>
    <name evidence="2" type="ORF">pipiens_014611</name>
</gene>
<evidence type="ECO:0000256" key="1">
    <source>
        <dbReference type="SAM" id="MobiDB-lite"/>
    </source>
</evidence>
<proteinExistence type="predicted"/>
<protein>
    <submittedName>
        <fullName evidence="2">Uncharacterized protein</fullName>
    </submittedName>
</protein>
<dbReference type="EMBL" id="JBEHCU010009453">
    <property type="protein sequence ID" value="KAL1379849.1"/>
    <property type="molecule type" value="Genomic_DNA"/>
</dbReference>
<organism evidence="2 3">
    <name type="scientific">Culex pipiens pipiens</name>
    <name type="common">Northern house mosquito</name>
    <dbReference type="NCBI Taxonomy" id="38569"/>
    <lineage>
        <taxon>Eukaryota</taxon>
        <taxon>Metazoa</taxon>
        <taxon>Ecdysozoa</taxon>
        <taxon>Arthropoda</taxon>
        <taxon>Hexapoda</taxon>
        <taxon>Insecta</taxon>
        <taxon>Pterygota</taxon>
        <taxon>Neoptera</taxon>
        <taxon>Endopterygota</taxon>
        <taxon>Diptera</taxon>
        <taxon>Nematocera</taxon>
        <taxon>Culicoidea</taxon>
        <taxon>Culicidae</taxon>
        <taxon>Culicinae</taxon>
        <taxon>Culicini</taxon>
        <taxon>Culex</taxon>
        <taxon>Culex</taxon>
    </lineage>
</organism>
<reference evidence="2 3" key="1">
    <citation type="submission" date="2024-05" db="EMBL/GenBank/DDBJ databases">
        <title>Culex pipiens pipiens assembly and annotation.</title>
        <authorList>
            <person name="Alout H."/>
            <person name="Durand T."/>
        </authorList>
    </citation>
    <scope>NUCLEOTIDE SEQUENCE [LARGE SCALE GENOMIC DNA]</scope>
    <source>
        <strain evidence="2">HA-2024</strain>
        <tissue evidence="2">Whole body</tissue>
    </source>
</reference>
<evidence type="ECO:0000313" key="2">
    <source>
        <dbReference type="EMBL" id="KAL1379849.1"/>
    </source>
</evidence>
<accession>A0ABD1CTU3</accession>
<feature type="compositionally biased region" description="Basic residues" evidence="1">
    <location>
        <begin position="93"/>
        <end position="104"/>
    </location>
</feature>